<dbReference type="EMBL" id="LR699553">
    <property type="protein sequence ID" value="VVD29018.1"/>
    <property type="molecule type" value="Genomic_DNA"/>
</dbReference>
<gene>
    <name evidence="2" type="ORF">PDMSB3_2562</name>
</gene>
<dbReference type="Proteomes" id="UP000325811">
    <property type="component" value="Chromosome I"/>
</dbReference>
<evidence type="ECO:0000313" key="2">
    <source>
        <dbReference type="EMBL" id="VVD29018.1"/>
    </source>
</evidence>
<keyword evidence="3" id="KW-1185">Reference proteome</keyword>
<name>A0A5Q4YVM0_9BURK</name>
<feature type="region of interest" description="Disordered" evidence="1">
    <location>
        <begin position="47"/>
        <end position="77"/>
    </location>
</feature>
<accession>A0A5Q4YVM0</accession>
<evidence type="ECO:0000256" key="1">
    <source>
        <dbReference type="SAM" id="MobiDB-lite"/>
    </source>
</evidence>
<sequence length="131" mass="14072">MNPAFGYNGLQLRKGQLSEGKNARIQIGIDPADRFAREIDHMSLSVVEGPTSHTPGEEGLQNQRTVEAPRHQSEGTTLAADSSLPMLIRPLRRSLSCLKPLAISSLKGSMPGACAVFTVIRATVSTVFSAR</sequence>
<dbReference type="AlphaFoldDB" id="A0A5Q4YVM0"/>
<proteinExistence type="predicted"/>
<organism evidence="2 3">
    <name type="scientific">Paraburkholderia dioscoreae</name>
    <dbReference type="NCBI Taxonomy" id="2604047"/>
    <lineage>
        <taxon>Bacteria</taxon>
        <taxon>Pseudomonadati</taxon>
        <taxon>Pseudomonadota</taxon>
        <taxon>Betaproteobacteria</taxon>
        <taxon>Burkholderiales</taxon>
        <taxon>Burkholderiaceae</taxon>
        <taxon>Paraburkholderia</taxon>
    </lineage>
</organism>
<evidence type="ECO:0000313" key="3">
    <source>
        <dbReference type="Proteomes" id="UP000325811"/>
    </source>
</evidence>
<protein>
    <submittedName>
        <fullName evidence="2">Uncharacterized protein</fullName>
    </submittedName>
</protein>
<reference evidence="2 3" key="1">
    <citation type="submission" date="2019-08" db="EMBL/GenBank/DDBJ databases">
        <authorList>
            <person name="Herpell B J."/>
        </authorList>
    </citation>
    <scope>NUCLEOTIDE SEQUENCE [LARGE SCALE GENOMIC DNA]</scope>
    <source>
        <strain evidence="3">Msb3</strain>
    </source>
</reference>
<dbReference type="KEGG" id="pdio:PDMSB3_2562"/>